<dbReference type="PANTHER" id="PTHR11614">
    <property type="entry name" value="PHOSPHOLIPASE-RELATED"/>
    <property type="match status" value="1"/>
</dbReference>
<feature type="domain" description="Serine aminopeptidase S33" evidence="3">
    <location>
        <begin position="46"/>
        <end position="163"/>
    </location>
</feature>
<dbReference type="AlphaFoldDB" id="A0A4R1K9J3"/>
<keyword evidence="5" id="KW-1185">Reference proteome</keyword>
<gene>
    <name evidence="4" type="ORF">C8D98_1579</name>
</gene>
<evidence type="ECO:0000259" key="3">
    <source>
        <dbReference type="Pfam" id="PF12146"/>
    </source>
</evidence>
<feature type="binding site" evidence="2">
    <location>
        <position position="52"/>
    </location>
    <ligand>
        <name>substrate</name>
    </ligand>
</feature>
<dbReference type="Proteomes" id="UP000294614">
    <property type="component" value="Unassembled WGS sequence"/>
</dbReference>
<accession>A0A4R1K9J3</accession>
<organism evidence="4 5">
    <name type="scientific">Seleniivibrio woodruffii</name>
    <dbReference type="NCBI Taxonomy" id="1078050"/>
    <lineage>
        <taxon>Bacteria</taxon>
        <taxon>Pseudomonadati</taxon>
        <taxon>Deferribacterota</taxon>
        <taxon>Deferribacteres</taxon>
        <taxon>Deferribacterales</taxon>
        <taxon>Geovibrionaceae</taxon>
        <taxon>Seleniivibrio</taxon>
    </lineage>
</organism>
<dbReference type="InterPro" id="IPR022742">
    <property type="entry name" value="Hydrolase_4"/>
</dbReference>
<dbReference type="InterPro" id="IPR051044">
    <property type="entry name" value="MAG_DAG_Lipase"/>
</dbReference>
<feature type="active site" description="Charge relay system" evidence="1">
    <location>
        <position position="216"/>
    </location>
</feature>
<reference evidence="4 5" key="1">
    <citation type="submission" date="2019-03" db="EMBL/GenBank/DDBJ databases">
        <title>Genomic Encyclopedia of Type Strains, Phase IV (KMG-IV): sequencing the most valuable type-strain genomes for metagenomic binning, comparative biology and taxonomic classification.</title>
        <authorList>
            <person name="Goeker M."/>
        </authorList>
    </citation>
    <scope>NUCLEOTIDE SEQUENCE [LARGE SCALE GENOMIC DNA]</scope>
    <source>
        <strain evidence="4 5">DSM 24984</strain>
    </source>
</reference>
<feature type="binding site" evidence="2">
    <location>
        <position position="121"/>
    </location>
    <ligand>
        <name>substrate</name>
    </ligand>
</feature>
<dbReference type="InterPro" id="IPR012354">
    <property type="entry name" value="Esterase_lipase"/>
</dbReference>
<sequence length="276" mass="30857">MLKPFVDLTEVEDIELLDLDFKRAESENVALQANYPSFVNNGGIGVLLVHGFTSSPLEMQPLADYLAGQGFSVYNARLAGHGSDYRYLNVTTFADWYDSVKYGLHLLKRNCKNVFVIGCSMGGLVSLMTAHLNGLDGAVLLAPCIRIKAPLASLTPLVGRFVPAMPKMGFDMQYADIFYPYWPMKGVASLYKFTKYVESVSSEFRMPLMGFQFPGDKVVSAQATKDFFGRVGSKDKLYVEFPPKDGQTHILTSHLNQHRDEMFTNIAVWLNHRGDK</sequence>
<dbReference type="SUPFAM" id="SSF53474">
    <property type="entry name" value="alpha/beta-Hydrolases"/>
    <property type="match status" value="1"/>
</dbReference>
<dbReference type="PIRSF" id="PIRSF017388">
    <property type="entry name" value="Esterase_lipase"/>
    <property type="match status" value="1"/>
</dbReference>
<dbReference type="EMBL" id="SMGG01000004">
    <property type="protein sequence ID" value="TCK60700.1"/>
    <property type="molecule type" value="Genomic_DNA"/>
</dbReference>
<evidence type="ECO:0000313" key="5">
    <source>
        <dbReference type="Proteomes" id="UP000294614"/>
    </source>
</evidence>
<dbReference type="RefSeq" id="WP_132873570.1">
    <property type="nucleotide sequence ID" value="NZ_SMGG01000004.1"/>
</dbReference>
<evidence type="ECO:0000313" key="4">
    <source>
        <dbReference type="EMBL" id="TCK60700.1"/>
    </source>
</evidence>
<dbReference type="InterPro" id="IPR029058">
    <property type="entry name" value="AB_hydrolase_fold"/>
</dbReference>
<dbReference type="Pfam" id="PF12146">
    <property type="entry name" value="Hydrolase_4"/>
    <property type="match status" value="1"/>
</dbReference>
<feature type="active site" description="Charge relay system" evidence="1">
    <location>
        <position position="249"/>
    </location>
</feature>
<name>A0A4R1K9J3_9BACT</name>
<evidence type="ECO:0000256" key="1">
    <source>
        <dbReference type="PIRSR" id="PIRSR017388-1"/>
    </source>
</evidence>
<feature type="active site" description="Nucleophile" evidence="1">
    <location>
        <position position="120"/>
    </location>
</feature>
<dbReference type="GO" id="GO:0052689">
    <property type="term" value="F:carboxylic ester hydrolase activity"/>
    <property type="evidence" value="ECO:0007669"/>
    <property type="project" value="InterPro"/>
</dbReference>
<evidence type="ECO:0000256" key="2">
    <source>
        <dbReference type="PIRSR" id="PIRSR017388-2"/>
    </source>
</evidence>
<comment type="caution">
    <text evidence="4">The sequence shown here is derived from an EMBL/GenBank/DDBJ whole genome shotgun (WGS) entry which is preliminary data.</text>
</comment>
<protein>
    <submittedName>
        <fullName evidence="4">Esterase/lipase</fullName>
    </submittedName>
</protein>
<dbReference type="OrthoDB" id="9786110at2"/>
<proteinExistence type="predicted"/>
<dbReference type="Gene3D" id="3.40.50.1820">
    <property type="entry name" value="alpha/beta hydrolase"/>
    <property type="match status" value="1"/>
</dbReference>